<accession>A0AAD7EZC8</accession>
<evidence type="ECO:0000313" key="2">
    <source>
        <dbReference type="EMBL" id="KAJ7360876.1"/>
    </source>
</evidence>
<dbReference type="Proteomes" id="UP001218218">
    <property type="component" value="Unassembled WGS sequence"/>
</dbReference>
<gene>
    <name evidence="2" type="ORF">DFH08DRAFT_800297</name>
</gene>
<comment type="caution">
    <text evidence="2">The sequence shown here is derived from an EMBL/GenBank/DDBJ whole genome shotgun (WGS) entry which is preliminary data.</text>
</comment>
<evidence type="ECO:0000256" key="1">
    <source>
        <dbReference type="SAM" id="Coils"/>
    </source>
</evidence>
<name>A0AAD7EZC8_9AGAR</name>
<keyword evidence="1" id="KW-0175">Coiled coil</keyword>
<protein>
    <submittedName>
        <fullName evidence="2">Uncharacterized protein</fullName>
    </submittedName>
</protein>
<sequence length="164" mass="17529">MSRPASPAPKSIKPTTRLGNAFRKFMPSRTAVDAPPVPEDGVTAMIKVANPTVEATMAMLGSTVSDLPDDSPMLGNKFASTIKAVMPILEGAKAAVTGLGIPGVEGVVNSVYFLAQKTLDMRANREDLSELNEQLQALTKIDTGDLNNGDLKNRITNLFLWVVF</sequence>
<evidence type="ECO:0000313" key="3">
    <source>
        <dbReference type="Proteomes" id="UP001218218"/>
    </source>
</evidence>
<reference evidence="2" key="1">
    <citation type="submission" date="2023-03" db="EMBL/GenBank/DDBJ databases">
        <title>Massive genome expansion in bonnet fungi (Mycena s.s.) driven by repeated elements and novel gene families across ecological guilds.</title>
        <authorList>
            <consortium name="Lawrence Berkeley National Laboratory"/>
            <person name="Harder C.B."/>
            <person name="Miyauchi S."/>
            <person name="Viragh M."/>
            <person name="Kuo A."/>
            <person name="Thoen E."/>
            <person name="Andreopoulos B."/>
            <person name="Lu D."/>
            <person name="Skrede I."/>
            <person name="Drula E."/>
            <person name="Henrissat B."/>
            <person name="Morin E."/>
            <person name="Kohler A."/>
            <person name="Barry K."/>
            <person name="LaButti K."/>
            <person name="Morin E."/>
            <person name="Salamov A."/>
            <person name="Lipzen A."/>
            <person name="Mereny Z."/>
            <person name="Hegedus B."/>
            <person name="Baldrian P."/>
            <person name="Stursova M."/>
            <person name="Weitz H."/>
            <person name="Taylor A."/>
            <person name="Grigoriev I.V."/>
            <person name="Nagy L.G."/>
            <person name="Martin F."/>
            <person name="Kauserud H."/>
        </authorList>
    </citation>
    <scope>NUCLEOTIDE SEQUENCE</scope>
    <source>
        <strain evidence="2">CBHHK002</strain>
    </source>
</reference>
<organism evidence="2 3">
    <name type="scientific">Mycena albidolilacea</name>
    <dbReference type="NCBI Taxonomy" id="1033008"/>
    <lineage>
        <taxon>Eukaryota</taxon>
        <taxon>Fungi</taxon>
        <taxon>Dikarya</taxon>
        <taxon>Basidiomycota</taxon>
        <taxon>Agaricomycotina</taxon>
        <taxon>Agaricomycetes</taxon>
        <taxon>Agaricomycetidae</taxon>
        <taxon>Agaricales</taxon>
        <taxon>Marasmiineae</taxon>
        <taxon>Mycenaceae</taxon>
        <taxon>Mycena</taxon>
    </lineage>
</organism>
<dbReference type="EMBL" id="JARIHO010000005">
    <property type="protein sequence ID" value="KAJ7360876.1"/>
    <property type="molecule type" value="Genomic_DNA"/>
</dbReference>
<dbReference type="AlphaFoldDB" id="A0AAD7EZC8"/>
<keyword evidence="3" id="KW-1185">Reference proteome</keyword>
<proteinExistence type="predicted"/>
<feature type="coiled-coil region" evidence="1">
    <location>
        <begin position="114"/>
        <end position="141"/>
    </location>
</feature>